<dbReference type="SUPFAM" id="SSF54637">
    <property type="entry name" value="Thioesterase/thiol ester dehydrase-isomerase"/>
    <property type="match status" value="1"/>
</dbReference>
<gene>
    <name evidence="1" type="ORF">CVT23_08660</name>
</gene>
<dbReference type="EMBL" id="PHIG01000031">
    <property type="protein sequence ID" value="PJK29838.1"/>
    <property type="molecule type" value="Genomic_DNA"/>
</dbReference>
<protein>
    <submittedName>
        <fullName evidence="1">Uncharacterized protein</fullName>
    </submittedName>
</protein>
<proteinExistence type="predicted"/>
<dbReference type="AlphaFoldDB" id="A0A2M9G293"/>
<evidence type="ECO:0000313" key="2">
    <source>
        <dbReference type="Proteomes" id="UP000229498"/>
    </source>
</evidence>
<dbReference type="Gene3D" id="3.10.129.10">
    <property type="entry name" value="Hotdog Thioesterase"/>
    <property type="match status" value="1"/>
</dbReference>
<organism evidence="1 2">
    <name type="scientific">Minwuia thermotolerans</name>
    <dbReference type="NCBI Taxonomy" id="2056226"/>
    <lineage>
        <taxon>Bacteria</taxon>
        <taxon>Pseudomonadati</taxon>
        <taxon>Pseudomonadota</taxon>
        <taxon>Alphaproteobacteria</taxon>
        <taxon>Minwuiales</taxon>
        <taxon>Minwuiaceae</taxon>
        <taxon>Minwuia</taxon>
    </lineage>
</organism>
<sequence length="234" mass="24947">MQQIVIQKRFRGPSKSANGGYIAGLLAELIDGPAEITLRAPPPLETPLDLVGADQGFDLRREDQLIGSVRPGRFSLRVPEKPTDAEIEAALPHYPGARNSPIPHCFVCGVDNAPGEGLRVFASPVAGRDLAAARWDPHANMADEDGFILERYVFAALDCPGAHAWHGETGGSMLLGRIVGEVTGRVRAGDRCTVLAWREGMEGRKAYAGSAVLGPDDRVVASAFATWITVPSVS</sequence>
<dbReference type="Proteomes" id="UP000229498">
    <property type="component" value="Unassembled WGS sequence"/>
</dbReference>
<name>A0A2M9G293_9PROT</name>
<dbReference type="OrthoDB" id="5495835at2"/>
<keyword evidence="2" id="KW-1185">Reference proteome</keyword>
<dbReference type="InterPro" id="IPR029069">
    <property type="entry name" value="HotDog_dom_sf"/>
</dbReference>
<comment type="caution">
    <text evidence="1">The sequence shown here is derived from an EMBL/GenBank/DDBJ whole genome shotgun (WGS) entry which is preliminary data.</text>
</comment>
<accession>A0A2M9G293</accession>
<dbReference type="RefSeq" id="WP_109793115.1">
    <property type="nucleotide sequence ID" value="NZ_PHIG01000031.1"/>
</dbReference>
<evidence type="ECO:0000313" key="1">
    <source>
        <dbReference type="EMBL" id="PJK29838.1"/>
    </source>
</evidence>
<reference evidence="1 2" key="1">
    <citation type="submission" date="2017-11" db="EMBL/GenBank/DDBJ databases">
        <title>Draft genome sequence of Rhizobiales bacterium SY3-13.</title>
        <authorList>
            <person name="Sun C."/>
        </authorList>
    </citation>
    <scope>NUCLEOTIDE SEQUENCE [LARGE SCALE GENOMIC DNA]</scope>
    <source>
        <strain evidence="1 2">SY3-13</strain>
    </source>
</reference>